<evidence type="ECO:0000313" key="7">
    <source>
        <dbReference type="EMBL" id="RAV22133.1"/>
    </source>
</evidence>
<reference evidence="7 8" key="1">
    <citation type="journal article" date="2009" name="Int. J. Syst. Evol. Microbiol.">
        <title>Paenibacillus contaminans sp. nov., isolated from a contaminated laboratory plate.</title>
        <authorList>
            <person name="Chou J.H."/>
            <person name="Lee J.H."/>
            <person name="Lin M.C."/>
            <person name="Chang P.S."/>
            <person name="Arun A.B."/>
            <person name="Young C.C."/>
            <person name="Chen W.M."/>
        </authorList>
    </citation>
    <scope>NUCLEOTIDE SEQUENCE [LARGE SCALE GENOMIC DNA]</scope>
    <source>
        <strain evidence="7 8">CKOBP-6</strain>
    </source>
</reference>
<accession>A0A329MTV1</accession>
<keyword evidence="8" id="KW-1185">Reference proteome</keyword>
<dbReference type="InterPro" id="IPR003339">
    <property type="entry name" value="ABC/ECF_trnsptr_transmembrane"/>
</dbReference>
<keyword evidence="4 6" id="KW-1133">Transmembrane helix</keyword>
<dbReference type="Pfam" id="PF02361">
    <property type="entry name" value="CbiQ"/>
    <property type="match status" value="1"/>
</dbReference>
<dbReference type="CDD" id="cd16914">
    <property type="entry name" value="EcfT"/>
    <property type="match status" value="1"/>
</dbReference>
<evidence type="ECO:0000256" key="2">
    <source>
        <dbReference type="ARBA" id="ARBA00022475"/>
    </source>
</evidence>
<evidence type="ECO:0000256" key="1">
    <source>
        <dbReference type="ARBA" id="ARBA00004141"/>
    </source>
</evidence>
<keyword evidence="5 6" id="KW-0472">Membrane</keyword>
<evidence type="ECO:0000256" key="3">
    <source>
        <dbReference type="ARBA" id="ARBA00022692"/>
    </source>
</evidence>
<sequence>MQIDFSYRETWLHRGNPALKLLLFVILFVYAMFVHNLDTLVYMTVFHFILLFSFSGHPLRRLLLYMSPFLLIFVSSAVSMALFGKGTTLWFEWGLVSVTKESFLRGIHLGFRALDFAVLGLTFALTTRPVYLFYSLMQQAKLPPKYAYSFMASIRLIPLLLEELQTLRYALKVRGMRRQRGIGGFYRKLKAYAVPLLAQSIRKAQRIAVAMEAKRFSEAKKRTYYYELSVSRIDALAIVAYAAIAAAAIGLSVYAPVFHMTDVRMIG</sequence>
<keyword evidence="2" id="KW-1003">Cell membrane</keyword>
<feature type="transmembrane region" description="Helical" evidence="6">
    <location>
        <begin position="21"/>
        <end position="50"/>
    </location>
</feature>
<evidence type="ECO:0000256" key="4">
    <source>
        <dbReference type="ARBA" id="ARBA00022989"/>
    </source>
</evidence>
<protein>
    <submittedName>
        <fullName evidence="7">Energy-coupling factor transporter transmembrane protein EcfT</fullName>
    </submittedName>
</protein>
<dbReference type="InterPro" id="IPR051611">
    <property type="entry name" value="ECF_transporter_component"/>
</dbReference>
<comment type="subcellular location">
    <subcellularLocation>
        <location evidence="1">Membrane</location>
        <topology evidence="1">Multi-pass membrane protein</topology>
    </subcellularLocation>
</comment>
<dbReference type="AlphaFoldDB" id="A0A329MTV1"/>
<dbReference type="Proteomes" id="UP000250369">
    <property type="component" value="Unassembled WGS sequence"/>
</dbReference>
<dbReference type="OrthoDB" id="92887at2"/>
<dbReference type="PANTHER" id="PTHR34857:SF2">
    <property type="entry name" value="SLL0384 PROTEIN"/>
    <property type="match status" value="1"/>
</dbReference>
<evidence type="ECO:0000256" key="5">
    <source>
        <dbReference type="ARBA" id="ARBA00023136"/>
    </source>
</evidence>
<name>A0A329MTV1_9BACL</name>
<evidence type="ECO:0000256" key="6">
    <source>
        <dbReference type="SAM" id="Phobius"/>
    </source>
</evidence>
<dbReference type="EMBL" id="QMFB01000003">
    <property type="protein sequence ID" value="RAV22133.1"/>
    <property type="molecule type" value="Genomic_DNA"/>
</dbReference>
<feature type="transmembrane region" description="Helical" evidence="6">
    <location>
        <begin position="113"/>
        <end position="134"/>
    </location>
</feature>
<comment type="caution">
    <text evidence="7">The sequence shown here is derived from an EMBL/GenBank/DDBJ whole genome shotgun (WGS) entry which is preliminary data.</text>
</comment>
<feature type="transmembrane region" description="Helical" evidence="6">
    <location>
        <begin position="235"/>
        <end position="255"/>
    </location>
</feature>
<dbReference type="PANTHER" id="PTHR34857">
    <property type="entry name" value="SLL0384 PROTEIN"/>
    <property type="match status" value="1"/>
</dbReference>
<keyword evidence="3 6" id="KW-0812">Transmembrane</keyword>
<evidence type="ECO:0000313" key="8">
    <source>
        <dbReference type="Proteomes" id="UP000250369"/>
    </source>
</evidence>
<organism evidence="7 8">
    <name type="scientific">Paenibacillus contaminans</name>
    <dbReference type="NCBI Taxonomy" id="450362"/>
    <lineage>
        <taxon>Bacteria</taxon>
        <taxon>Bacillati</taxon>
        <taxon>Bacillota</taxon>
        <taxon>Bacilli</taxon>
        <taxon>Bacillales</taxon>
        <taxon>Paenibacillaceae</taxon>
        <taxon>Paenibacillus</taxon>
    </lineage>
</organism>
<dbReference type="RefSeq" id="WP_113030442.1">
    <property type="nucleotide sequence ID" value="NZ_QMFB01000003.1"/>
</dbReference>
<proteinExistence type="predicted"/>
<dbReference type="GO" id="GO:0005886">
    <property type="term" value="C:plasma membrane"/>
    <property type="evidence" value="ECO:0007669"/>
    <property type="project" value="UniProtKB-ARBA"/>
</dbReference>
<gene>
    <name evidence="7" type="ORF">DQG23_08860</name>
</gene>
<feature type="transmembrane region" description="Helical" evidence="6">
    <location>
        <begin position="62"/>
        <end position="83"/>
    </location>
</feature>